<protein>
    <submittedName>
        <fullName evidence="1">Uncharacterized protein</fullName>
    </submittedName>
</protein>
<dbReference type="EMBL" id="LAZR01015149">
    <property type="protein sequence ID" value="KKM14419.1"/>
    <property type="molecule type" value="Genomic_DNA"/>
</dbReference>
<reference evidence="1" key="1">
    <citation type="journal article" date="2015" name="Nature">
        <title>Complex archaea that bridge the gap between prokaryotes and eukaryotes.</title>
        <authorList>
            <person name="Spang A."/>
            <person name="Saw J.H."/>
            <person name="Jorgensen S.L."/>
            <person name="Zaremba-Niedzwiedzka K."/>
            <person name="Martijn J."/>
            <person name="Lind A.E."/>
            <person name="van Eijk R."/>
            <person name="Schleper C."/>
            <person name="Guy L."/>
            <person name="Ettema T.J."/>
        </authorList>
    </citation>
    <scope>NUCLEOTIDE SEQUENCE</scope>
</reference>
<comment type="caution">
    <text evidence="1">The sequence shown here is derived from an EMBL/GenBank/DDBJ whole genome shotgun (WGS) entry which is preliminary data.</text>
</comment>
<gene>
    <name evidence="1" type="ORF">LCGC14_1706330</name>
</gene>
<organism evidence="1">
    <name type="scientific">marine sediment metagenome</name>
    <dbReference type="NCBI Taxonomy" id="412755"/>
    <lineage>
        <taxon>unclassified sequences</taxon>
        <taxon>metagenomes</taxon>
        <taxon>ecological metagenomes</taxon>
    </lineage>
</organism>
<dbReference type="AlphaFoldDB" id="A0A0F9I450"/>
<accession>A0A0F9I450</accession>
<proteinExistence type="predicted"/>
<evidence type="ECO:0000313" key="1">
    <source>
        <dbReference type="EMBL" id="KKM14419.1"/>
    </source>
</evidence>
<sequence>MSEEDFKNMLEFTDEEMKVLMENPTNKQIISKAPDLMKKSIIVEVVKSHGCASRHRVGDKFYFTGDGNLLSKLCPSRICMSALNAAGDLVRGAVTLMWAGQDPNKMLFKLAGCSDVGLECGGWGNIAMEISVVDRDS</sequence>
<name>A0A0F9I450_9ZZZZ</name>